<dbReference type="AlphaFoldDB" id="A0A6A4HDJ5"/>
<feature type="compositionally biased region" description="Polar residues" evidence="1">
    <location>
        <begin position="212"/>
        <end position="227"/>
    </location>
</feature>
<evidence type="ECO:0000256" key="1">
    <source>
        <dbReference type="SAM" id="MobiDB-lite"/>
    </source>
</evidence>
<feature type="compositionally biased region" description="Polar residues" evidence="1">
    <location>
        <begin position="79"/>
        <end position="99"/>
    </location>
</feature>
<accession>A0A6A4HDJ5</accession>
<proteinExistence type="predicted"/>
<reference evidence="2" key="1">
    <citation type="journal article" date="2019" name="Environ. Microbiol.">
        <title>Fungal ecological strategies reflected in gene transcription - a case study of two litter decomposers.</title>
        <authorList>
            <person name="Barbi F."/>
            <person name="Kohler A."/>
            <person name="Barry K."/>
            <person name="Baskaran P."/>
            <person name="Daum C."/>
            <person name="Fauchery L."/>
            <person name="Ihrmark K."/>
            <person name="Kuo A."/>
            <person name="LaButti K."/>
            <person name="Lipzen A."/>
            <person name="Morin E."/>
            <person name="Grigoriev I.V."/>
            <person name="Henrissat B."/>
            <person name="Lindahl B."/>
            <person name="Martin F."/>
        </authorList>
    </citation>
    <scope>NUCLEOTIDE SEQUENCE</scope>
    <source>
        <strain evidence="2">JB14</strain>
    </source>
</reference>
<dbReference type="Gene3D" id="3.60.130.30">
    <property type="match status" value="1"/>
</dbReference>
<dbReference type="Proteomes" id="UP000799118">
    <property type="component" value="Unassembled WGS sequence"/>
</dbReference>
<organism evidence="2 3">
    <name type="scientific">Gymnopus androsaceus JB14</name>
    <dbReference type="NCBI Taxonomy" id="1447944"/>
    <lineage>
        <taxon>Eukaryota</taxon>
        <taxon>Fungi</taxon>
        <taxon>Dikarya</taxon>
        <taxon>Basidiomycota</taxon>
        <taxon>Agaricomycotina</taxon>
        <taxon>Agaricomycetes</taxon>
        <taxon>Agaricomycetidae</taxon>
        <taxon>Agaricales</taxon>
        <taxon>Marasmiineae</taxon>
        <taxon>Omphalotaceae</taxon>
        <taxon>Gymnopus</taxon>
    </lineage>
</organism>
<keyword evidence="3" id="KW-1185">Reference proteome</keyword>
<gene>
    <name evidence="2" type="ORF">BT96DRAFT_997413</name>
</gene>
<evidence type="ECO:0000313" key="2">
    <source>
        <dbReference type="EMBL" id="KAE9395718.1"/>
    </source>
</evidence>
<feature type="compositionally biased region" description="Low complexity" evidence="1">
    <location>
        <begin position="100"/>
        <end position="110"/>
    </location>
</feature>
<dbReference type="OrthoDB" id="2535938at2759"/>
<feature type="region of interest" description="Disordered" evidence="1">
    <location>
        <begin position="51"/>
        <end position="149"/>
    </location>
</feature>
<dbReference type="EMBL" id="ML769526">
    <property type="protein sequence ID" value="KAE9395718.1"/>
    <property type="molecule type" value="Genomic_DNA"/>
</dbReference>
<evidence type="ECO:0000313" key="3">
    <source>
        <dbReference type="Proteomes" id="UP000799118"/>
    </source>
</evidence>
<feature type="region of interest" description="Disordered" evidence="1">
    <location>
        <begin position="183"/>
        <end position="289"/>
    </location>
</feature>
<name>A0A6A4HDJ5_9AGAR</name>
<protein>
    <submittedName>
        <fullName evidence="2">Uncharacterized protein</fullName>
    </submittedName>
</protein>
<sequence>MAEYNLPFPQAQSLHAFLTTYTHLLPPDLQTLPSDLQNHLQNHLPSQQNIAGALMTPSPTPECSPKKASMPPASHDRTISQINDFSQSQGPSSENFDNTASGAPSPASSGYDVPCNEDRQQSQGAEDFELDTRAPSPASSGYFGMDDEDAQEADYPDLDIYATYGGNSDLDDDYLVPADQVPEDLSSATDDDESVDHSNGANYDNRDGFESQGLQKSNSQNWWTSNKRVLDSDNDSPNPASHAHAQPAHFLYPDNECNRTGRPPSKKRLRLSNQNVEEIEQSNEEPRYEIAKDPALPSALIQSQVAGLMTRIAFGLSSSPGLDFGGSFVERMHSAVSGAPWAHPEALSSDSLLNIAHRCARGEVVEVGAIFVNMIHELMFAAKINSVLLYKEAKDPARRKQSVKPVITKLANQGLNKTHVYRWLSAGTRWARLACGGSVFLLMVIAARPGLADHLRSKTVTETAIIALANEIRYPNLDNPVSVELVQCEIVPLVLKLQEAIPLVIPTMFAEALRKGTQIPERLDCRNLSTSDCYFMEFIAKQAKCLPRNTSLWASVLSFDLENNHNTLSFTSLSSAYLCVSSDDALDFDPPEPDSEDEHAEDAVMENSSYSQVRFVDDLEDHIQLHKDEYGEVHIIPTTFSIEHGPPKQLPYRQAKARRMSFTERQRELAAAAILQDRYNNEGGIKPNIKWLKLPQELIAGQEIQVNDREGKLVFHVDGTLSAEKRRQLWLGLRAWSAAAGASVVGSELKDQDTSKIKQPSFSAWHFSAYAKYGQSGKDAPDVHPSFLRSTGGKKTNHAQFFVHSSSEMQRFGPEYKLLRDALGDVLEEIVEKSFHRHPDTLHSVEAMIDIFPLQQTSPVKPFTSFVLNLNITTIIHKDGGDLVACIVLDIGDHEGGELCLFEPRLVLELKSGDWTIFLSRDISHFNLHYNGIRCSVVIHSDKTGISYQKDCNGWDGNSNVR</sequence>